<reference evidence="2" key="1">
    <citation type="submission" date="2023-04" db="EMBL/GenBank/DDBJ databases">
        <authorList>
            <consortium name="ELIXIR-Norway"/>
        </authorList>
    </citation>
    <scope>NUCLEOTIDE SEQUENCE [LARGE SCALE GENOMIC DNA]</scope>
</reference>
<evidence type="ECO:0000313" key="2">
    <source>
        <dbReference type="EMBL" id="CAI9176241.1"/>
    </source>
</evidence>
<organism evidence="2 3">
    <name type="scientific">Rangifer tarandus platyrhynchus</name>
    <name type="common">Svalbard reindeer</name>
    <dbReference type="NCBI Taxonomy" id="3082113"/>
    <lineage>
        <taxon>Eukaryota</taxon>
        <taxon>Metazoa</taxon>
        <taxon>Chordata</taxon>
        <taxon>Craniata</taxon>
        <taxon>Vertebrata</taxon>
        <taxon>Euteleostomi</taxon>
        <taxon>Mammalia</taxon>
        <taxon>Eutheria</taxon>
        <taxon>Laurasiatheria</taxon>
        <taxon>Artiodactyla</taxon>
        <taxon>Ruminantia</taxon>
        <taxon>Pecora</taxon>
        <taxon>Cervidae</taxon>
        <taxon>Odocoileinae</taxon>
        <taxon>Rangifer</taxon>
    </lineage>
</organism>
<feature type="region of interest" description="Disordered" evidence="1">
    <location>
        <begin position="1"/>
        <end position="25"/>
    </location>
</feature>
<name>A0ABN8ZTD2_RANTA</name>
<feature type="compositionally biased region" description="Gly residues" evidence="1">
    <location>
        <begin position="1"/>
        <end position="11"/>
    </location>
</feature>
<gene>
    <name evidence="2" type="ORF">MRATA1EN1_LOCUS25203</name>
</gene>
<protein>
    <submittedName>
        <fullName evidence="2">Uncharacterized protein</fullName>
    </submittedName>
</protein>
<dbReference type="EMBL" id="OX459942">
    <property type="protein sequence ID" value="CAI9176241.1"/>
    <property type="molecule type" value="Genomic_DNA"/>
</dbReference>
<keyword evidence="3" id="KW-1185">Reference proteome</keyword>
<accession>A0ABN8ZTD2</accession>
<dbReference type="Proteomes" id="UP001176941">
    <property type="component" value="Chromosome 6"/>
</dbReference>
<evidence type="ECO:0000313" key="3">
    <source>
        <dbReference type="Proteomes" id="UP001176941"/>
    </source>
</evidence>
<evidence type="ECO:0000256" key="1">
    <source>
        <dbReference type="SAM" id="MobiDB-lite"/>
    </source>
</evidence>
<sequence length="76" mass="7668">MAGGPSGGFGAGSALPTPGKRLKGRRFTREVVASGVPVHRQSAVRINGAAIGGNDRRVTVSPRIPSVTGSWGVACI</sequence>
<proteinExistence type="predicted"/>